<sequence length="111" mass="12317">MNSRIEVIALQIMALCLRITAAGRYTASCEYDGDNYCITCRVRTPSPTKARASATAEEHRARVLLTEYIYIEAFTHSLDLDEAKAKTVCADLEALIEKLIGYTRAESEVPA</sequence>
<dbReference type="KEGG" id="psc:A458_06825"/>
<dbReference type="EMBL" id="CP003677">
    <property type="protein sequence ID" value="AFM32611.1"/>
    <property type="molecule type" value="Genomic_DNA"/>
</dbReference>
<accession>I4CRA4</accession>
<proteinExistence type="predicted"/>
<dbReference type="RefSeq" id="WP_014819657.1">
    <property type="nucleotide sequence ID" value="NC_018028.1"/>
</dbReference>
<gene>
    <name evidence="1" type="ORF">A458_06825</name>
</gene>
<name>I4CRA4_STUST</name>
<evidence type="ECO:0000313" key="2">
    <source>
        <dbReference type="Proteomes" id="UP000006063"/>
    </source>
</evidence>
<reference evidence="1 2" key="1">
    <citation type="journal article" date="2012" name="J. Bacteriol.">
        <title>Complete Genome Sequence of the Naphthalene-Degrading Bacterium Pseudomonas stutzeri AN10 (CCUG 29243).</title>
        <authorList>
            <person name="Brunet-Galmes I."/>
            <person name="Busquets A."/>
            <person name="Pena A."/>
            <person name="Gomila M."/>
            <person name="Nogales B."/>
            <person name="Garcia-Valdes E."/>
            <person name="Lalucat J."/>
            <person name="Bennasar A."/>
            <person name="Bosch R."/>
        </authorList>
    </citation>
    <scope>NUCLEOTIDE SEQUENCE [LARGE SCALE GENOMIC DNA]</scope>
    <source>
        <strain evidence="1 2">CCUG 29243</strain>
    </source>
</reference>
<protein>
    <submittedName>
        <fullName evidence="1">Uncharacterized protein</fullName>
    </submittedName>
</protein>
<organism evidence="1 2">
    <name type="scientific">Stutzerimonas stutzeri CCUG 29243</name>
    <dbReference type="NCBI Taxonomy" id="1196835"/>
    <lineage>
        <taxon>Bacteria</taxon>
        <taxon>Pseudomonadati</taxon>
        <taxon>Pseudomonadota</taxon>
        <taxon>Gammaproteobacteria</taxon>
        <taxon>Pseudomonadales</taxon>
        <taxon>Pseudomonadaceae</taxon>
        <taxon>Stutzerimonas</taxon>
    </lineage>
</organism>
<dbReference type="Proteomes" id="UP000006063">
    <property type="component" value="Chromosome"/>
</dbReference>
<dbReference type="HOGENOM" id="CLU_2156207_0_0_6"/>
<evidence type="ECO:0000313" key="1">
    <source>
        <dbReference type="EMBL" id="AFM32611.1"/>
    </source>
</evidence>
<dbReference type="PATRIC" id="fig|1196835.3.peg.1377"/>
<dbReference type="AlphaFoldDB" id="I4CRA4"/>